<evidence type="ECO:0000313" key="2">
    <source>
        <dbReference type="EMBL" id="MDH0687154.1"/>
    </source>
</evidence>
<comment type="caution">
    <text evidence="2">The sequence shown here is derived from an EMBL/GenBank/DDBJ whole genome shotgun (WGS) entry which is preliminary data.</text>
</comment>
<name>A0ABD4XXR6_STUST</name>
<gene>
    <name evidence="2" type="ORF">N5D09_03505</name>
</gene>
<dbReference type="RefSeq" id="WP_020307869.1">
    <property type="nucleotide sequence ID" value="NZ_CP027664.1"/>
</dbReference>
<sequence length="67" mass="7051">MKISAYLAALGASMLLSGCVVQSTYSKTVTVTKDPSGKVLNIVETETVVQPAQGYPLKLQLINGVQP</sequence>
<protein>
    <recommendedName>
        <fullName evidence="4">Lipoprotein</fullName>
    </recommendedName>
</protein>
<dbReference type="Proteomes" id="UP001161139">
    <property type="component" value="Unassembled WGS sequence"/>
</dbReference>
<feature type="signal peptide" evidence="1">
    <location>
        <begin position="1"/>
        <end position="22"/>
    </location>
</feature>
<dbReference type="PROSITE" id="PS51257">
    <property type="entry name" value="PROKAR_LIPOPROTEIN"/>
    <property type="match status" value="1"/>
</dbReference>
<feature type="chain" id="PRO_5044871392" description="Lipoprotein" evidence="1">
    <location>
        <begin position="23"/>
        <end position="67"/>
    </location>
</feature>
<proteinExistence type="predicted"/>
<dbReference type="AlphaFoldDB" id="A0ABD4XXR6"/>
<reference evidence="2" key="1">
    <citation type="submission" date="2022-09" db="EMBL/GenBank/DDBJ databases">
        <title>Intensive care unit water sources are persistently colonized with multi-drug resistant bacteria and are the site of extensive horizontal gene transfer of antibiotic resistance genes.</title>
        <authorList>
            <person name="Diorio-Toth L."/>
        </authorList>
    </citation>
    <scope>NUCLEOTIDE SEQUENCE</scope>
    <source>
        <strain evidence="2">GD03864</strain>
    </source>
</reference>
<evidence type="ECO:0008006" key="4">
    <source>
        <dbReference type="Google" id="ProtNLM"/>
    </source>
</evidence>
<keyword evidence="1" id="KW-0732">Signal</keyword>
<accession>A0ABD4XXR6</accession>
<evidence type="ECO:0000313" key="3">
    <source>
        <dbReference type="Proteomes" id="UP001161139"/>
    </source>
</evidence>
<evidence type="ECO:0000256" key="1">
    <source>
        <dbReference type="SAM" id="SignalP"/>
    </source>
</evidence>
<organism evidence="2 3">
    <name type="scientific">Stutzerimonas stutzeri</name>
    <name type="common">Pseudomonas stutzeri</name>
    <dbReference type="NCBI Taxonomy" id="316"/>
    <lineage>
        <taxon>Bacteria</taxon>
        <taxon>Pseudomonadati</taxon>
        <taxon>Pseudomonadota</taxon>
        <taxon>Gammaproteobacteria</taxon>
        <taxon>Pseudomonadales</taxon>
        <taxon>Pseudomonadaceae</taxon>
        <taxon>Stutzerimonas</taxon>
    </lineage>
</organism>
<dbReference type="EMBL" id="JAOCDG010000004">
    <property type="protein sequence ID" value="MDH0687154.1"/>
    <property type="molecule type" value="Genomic_DNA"/>
</dbReference>